<keyword evidence="1" id="KW-0805">Transcription regulation</keyword>
<sequence length="236" mass="25614">MGLQQERAIRTRRLMLKSAAEVFDREDYASARLSDISARANMSTGALHFHFANKEDLAQAVVSEARGILWRAARLAYEKNSEPLQALTDISHTLSQLLSWDVVSRAGLRLDNDRSRKGREQFIHAWHACVQRLLDRARQEGGVAAQVQLPALTCAIVAATTGIGVLIKGGEGDRTRLAFTGFWQGFLPGLAAPSLLGGLNPGGTPDVVDHAVAVSRYLPYAPEEEVDAEAATTGVR</sequence>
<organism evidence="6">
    <name type="scientific">Streptomyces sp. NBC_00180</name>
    <dbReference type="NCBI Taxonomy" id="2903632"/>
    <lineage>
        <taxon>Bacteria</taxon>
        <taxon>Bacillati</taxon>
        <taxon>Actinomycetota</taxon>
        <taxon>Actinomycetes</taxon>
        <taxon>Kitasatosporales</taxon>
        <taxon>Streptomycetaceae</taxon>
        <taxon>Streptomyces</taxon>
    </lineage>
</organism>
<evidence type="ECO:0000256" key="1">
    <source>
        <dbReference type="ARBA" id="ARBA00023015"/>
    </source>
</evidence>
<accession>A0AAU1HZU4</accession>
<dbReference type="PANTHER" id="PTHR30055">
    <property type="entry name" value="HTH-TYPE TRANSCRIPTIONAL REGULATOR RUTR"/>
    <property type="match status" value="1"/>
</dbReference>
<dbReference type="AlphaFoldDB" id="A0AAU1HZU4"/>
<gene>
    <name evidence="6" type="ORF">OG477_24490</name>
</gene>
<name>A0AAU1HZU4_9ACTN</name>
<dbReference type="PRINTS" id="PR00455">
    <property type="entry name" value="HTHTETR"/>
</dbReference>
<dbReference type="PANTHER" id="PTHR30055:SF234">
    <property type="entry name" value="HTH-TYPE TRANSCRIPTIONAL REGULATOR BETI"/>
    <property type="match status" value="1"/>
</dbReference>
<dbReference type="NCBIfam" id="NF041196">
    <property type="entry name" value="ScbR_bind_reg"/>
    <property type="match status" value="1"/>
</dbReference>
<reference evidence="6" key="1">
    <citation type="submission" date="2022-10" db="EMBL/GenBank/DDBJ databases">
        <title>The complete genomes of actinobacterial strains from the NBC collection.</title>
        <authorList>
            <person name="Joergensen T.S."/>
            <person name="Alvarez Arevalo M."/>
            <person name="Sterndorff E.B."/>
            <person name="Faurdal D."/>
            <person name="Vuksanovic O."/>
            <person name="Mourched A.-S."/>
            <person name="Charusanti P."/>
            <person name="Shaw S."/>
            <person name="Blin K."/>
            <person name="Weber T."/>
        </authorList>
    </citation>
    <scope>NUCLEOTIDE SEQUENCE</scope>
    <source>
        <strain evidence="6">NBC 00180</strain>
    </source>
</reference>
<dbReference type="InterPro" id="IPR001647">
    <property type="entry name" value="HTH_TetR"/>
</dbReference>
<dbReference type="Pfam" id="PF00440">
    <property type="entry name" value="TetR_N"/>
    <property type="match status" value="1"/>
</dbReference>
<dbReference type="SUPFAM" id="SSF46689">
    <property type="entry name" value="Homeodomain-like"/>
    <property type="match status" value="1"/>
</dbReference>
<evidence type="ECO:0000256" key="2">
    <source>
        <dbReference type="ARBA" id="ARBA00023125"/>
    </source>
</evidence>
<feature type="DNA-binding region" description="H-T-H motif" evidence="4">
    <location>
        <begin position="32"/>
        <end position="51"/>
    </location>
</feature>
<dbReference type="GO" id="GO:0000976">
    <property type="term" value="F:transcription cis-regulatory region binding"/>
    <property type="evidence" value="ECO:0007669"/>
    <property type="project" value="TreeGrafter"/>
</dbReference>
<proteinExistence type="predicted"/>
<keyword evidence="2 4" id="KW-0238">DNA-binding</keyword>
<evidence type="ECO:0000313" key="6">
    <source>
        <dbReference type="EMBL" id="WTP88322.1"/>
    </source>
</evidence>
<dbReference type="EMBL" id="CP108140">
    <property type="protein sequence ID" value="WTP88322.1"/>
    <property type="molecule type" value="Genomic_DNA"/>
</dbReference>
<evidence type="ECO:0000256" key="4">
    <source>
        <dbReference type="PROSITE-ProRule" id="PRU00335"/>
    </source>
</evidence>
<dbReference type="GO" id="GO:0003700">
    <property type="term" value="F:DNA-binding transcription factor activity"/>
    <property type="evidence" value="ECO:0007669"/>
    <property type="project" value="TreeGrafter"/>
</dbReference>
<keyword evidence="3" id="KW-0804">Transcription</keyword>
<dbReference type="InterPro" id="IPR009057">
    <property type="entry name" value="Homeodomain-like_sf"/>
</dbReference>
<protein>
    <submittedName>
        <fullName evidence="6">TetR/AcrR family transcriptional regulator</fullName>
    </submittedName>
</protein>
<evidence type="ECO:0000256" key="3">
    <source>
        <dbReference type="ARBA" id="ARBA00023163"/>
    </source>
</evidence>
<evidence type="ECO:0000259" key="5">
    <source>
        <dbReference type="PROSITE" id="PS50977"/>
    </source>
</evidence>
<dbReference type="InterPro" id="IPR036271">
    <property type="entry name" value="Tet_transcr_reg_TetR-rel_C_sf"/>
</dbReference>
<feature type="domain" description="HTH tetR-type" evidence="5">
    <location>
        <begin position="9"/>
        <end position="69"/>
    </location>
</feature>
<dbReference type="InterPro" id="IPR047923">
    <property type="entry name" value="ArpA-like"/>
</dbReference>
<dbReference type="SUPFAM" id="SSF48498">
    <property type="entry name" value="Tetracyclin repressor-like, C-terminal domain"/>
    <property type="match status" value="1"/>
</dbReference>
<dbReference type="Gene3D" id="1.10.357.10">
    <property type="entry name" value="Tetracycline Repressor, domain 2"/>
    <property type="match status" value="1"/>
</dbReference>
<dbReference type="InterPro" id="IPR050109">
    <property type="entry name" value="HTH-type_TetR-like_transc_reg"/>
</dbReference>
<dbReference type="PROSITE" id="PS50977">
    <property type="entry name" value="HTH_TETR_2"/>
    <property type="match status" value="1"/>
</dbReference>